<keyword evidence="5" id="KW-0410">Iron transport</keyword>
<evidence type="ECO:0000256" key="3">
    <source>
        <dbReference type="ARBA" id="ARBA00022448"/>
    </source>
</evidence>
<feature type="domain" description="Secretin/TonB short N-terminal" evidence="14">
    <location>
        <begin position="73"/>
        <end position="124"/>
    </location>
</feature>
<keyword evidence="3 11" id="KW-0813">Transport</keyword>
<keyword evidence="6 11" id="KW-0812">Transmembrane</keyword>
<comment type="caution">
    <text evidence="15">The sequence shown here is derived from an EMBL/GenBank/DDBJ whole genome shotgun (WGS) entry which is preliminary data.</text>
</comment>
<keyword evidence="8 12" id="KW-0798">TonB box</keyword>
<evidence type="ECO:0000256" key="12">
    <source>
        <dbReference type="RuleBase" id="RU003357"/>
    </source>
</evidence>
<dbReference type="Pfam" id="PF07660">
    <property type="entry name" value="STN"/>
    <property type="match status" value="1"/>
</dbReference>
<keyword evidence="13" id="KW-0732">Signal</keyword>
<keyword evidence="5" id="KW-0406">Ion transport</keyword>
<evidence type="ECO:0000256" key="10">
    <source>
        <dbReference type="ARBA" id="ARBA00023237"/>
    </source>
</evidence>
<evidence type="ECO:0000256" key="8">
    <source>
        <dbReference type="ARBA" id="ARBA00023077"/>
    </source>
</evidence>
<evidence type="ECO:0000313" key="15">
    <source>
        <dbReference type="EMBL" id="RKQ72397.1"/>
    </source>
</evidence>
<dbReference type="InterPro" id="IPR011662">
    <property type="entry name" value="Secretin/TonB_short_N"/>
</dbReference>
<feature type="signal peptide" evidence="13">
    <location>
        <begin position="1"/>
        <end position="32"/>
    </location>
</feature>
<dbReference type="InterPro" id="IPR039426">
    <property type="entry name" value="TonB-dep_rcpt-like"/>
</dbReference>
<evidence type="ECO:0000256" key="6">
    <source>
        <dbReference type="ARBA" id="ARBA00022692"/>
    </source>
</evidence>
<dbReference type="Pfam" id="PF07715">
    <property type="entry name" value="Plug"/>
    <property type="match status" value="1"/>
</dbReference>
<organism evidence="15 16">
    <name type="scientific">Oceanibaculum indicum</name>
    <dbReference type="NCBI Taxonomy" id="526216"/>
    <lineage>
        <taxon>Bacteria</taxon>
        <taxon>Pseudomonadati</taxon>
        <taxon>Pseudomonadota</taxon>
        <taxon>Alphaproteobacteria</taxon>
        <taxon>Rhodospirillales</taxon>
        <taxon>Oceanibaculaceae</taxon>
        <taxon>Oceanibaculum</taxon>
    </lineage>
</organism>
<dbReference type="InterPro" id="IPR012910">
    <property type="entry name" value="Plug_dom"/>
</dbReference>
<evidence type="ECO:0000256" key="7">
    <source>
        <dbReference type="ARBA" id="ARBA00023004"/>
    </source>
</evidence>
<dbReference type="EMBL" id="RBIG01000001">
    <property type="protein sequence ID" value="RKQ72397.1"/>
    <property type="molecule type" value="Genomic_DNA"/>
</dbReference>
<evidence type="ECO:0000256" key="2">
    <source>
        <dbReference type="ARBA" id="ARBA00009810"/>
    </source>
</evidence>
<dbReference type="PANTHER" id="PTHR30069:SF41">
    <property type="entry name" value="HEME_HEMOPEXIN UTILIZATION PROTEIN C"/>
    <property type="match status" value="1"/>
</dbReference>
<dbReference type="GO" id="GO:0044718">
    <property type="term" value="P:siderophore transmembrane transport"/>
    <property type="evidence" value="ECO:0007669"/>
    <property type="project" value="TreeGrafter"/>
</dbReference>
<dbReference type="RefSeq" id="WP_121216788.1">
    <property type="nucleotide sequence ID" value="NZ_RBIG01000001.1"/>
</dbReference>
<dbReference type="InterPro" id="IPR000531">
    <property type="entry name" value="Beta-barrel_TonB"/>
</dbReference>
<protein>
    <submittedName>
        <fullName evidence="15">Hemoglobin/transferrin/lactoferrin receptor protein</fullName>
    </submittedName>
</protein>
<dbReference type="Gene3D" id="2.170.130.10">
    <property type="entry name" value="TonB-dependent receptor, plug domain"/>
    <property type="match status" value="1"/>
</dbReference>
<dbReference type="GO" id="GO:0015344">
    <property type="term" value="F:siderophore uptake transmembrane transporter activity"/>
    <property type="evidence" value="ECO:0007669"/>
    <property type="project" value="TreeGrafter"/>
</dbReference>
<dbReference type="PANTHER" id="PTHR30069">
    <property type="entry name" value="TONB-DEPENDENT OUTER MEMBRANE RECEPTOR"/>
    <property type="match status" value="1"/>
</dbReference>
<dbReference type="PROSITE" id="PS52016">
    <property type="entry name" value="TONB_DEPENDENT_REC_3"/>
    <property type="match status" value="1"/>
</dbReference>
<dbReference type="AlphaFoldDB" id="A0A420WN12"/>
<accession>A0A420WN12</accession>
<feature type="chain" id="PRO_5019574506" evidence="13">
    <location>
        <begin position="33"/>
        <end position="752"/>
    </location>
</feature>
<comment type="subcellular location">
    <subcellularLocation>
        <location evidence="1 11">Cell outer membrane</location>
        <topology evidence="1 11">Multi-pass membrane protein</topology>
    </subcellularLocation>
</comment>
<keyword evidence="9 11" id="KW-0472">Membrane</keyword>
<reference evidence="15 16" key="1">
    <citation type="submission" date="2018-10" db="EMBL/GenBank/DDBJ databases">
        <title>Comparative analysis of microorganisms from saline springs in Andes Mountain Range, Colombia.</title>
        <authorList>
            <person name="Rubin E."/>
        </authorList>
    </citation>
    <scope>NUCLEOTIDE SEQUENCE [LARGE SCALE GENOMIC DNA]</scope>
    <source>
        <strain evidence="15 16">USBA 36</strain>
    </source>
</reference>
<evidence type="ECO:0000256" key="5">
    <source>
        <dbReference type="ARBA" id="ARBA00022496"/>
    </source>
</evidence>
<dbReference type="OrthoDB" id="9760494at2"/>
<proteinExistence type="inferred from homology"/>
<evidence type="ECO:0000313" key="16">
    <source>
        <dbReference type="Proteomes" id="UP000277424"/>
    </source>
</evidence>
<keyword evidence="4 11" id="KW-1134">Transmembrane beta strand</keyword>
<dbReference type="Pfam" id="PF00593">
    <property type="entry name" value="TonB_dep_Rec_b-barrel"/>
    <property type="match status" value="1"/>
</dbReference>
<evidence type="ECO:0000259" key="14">
    <source>
        <dbReference type="SMART" id="SM00965"/>
    </source>
</evidence>
<sequence length="752" mass="79175">MTGHIRARSNSTGRAALLAALAFSTAIGMALAVPGASQAQTSGAVAQAEQRRFDIPAQPLAQVLPAFGQQAGIQVSAHGDVVRGAATKGVSGTMTAEAALQRLLAGTGLGYRMTASGAVILAQPESSSSATMLSPVVVEGAASADPHAGAADRANSITIGREELERRNPGSMKQVFAGEASVSVGGGQPMSQKVYVQGVEETNLAVSIDGARQNNKVFHHNGTNLIDPALLKLARVDPGVAPADAGPGALGGSIVYETVDAGDLLKPGQSVGGFVGTEYNTNGDMLAFSGSAYARHEGFEVLGFYKDADGSNYKDGDGNSVEGTGAGLQSVLGKLGYESDSGHRFEVSAEQVHDEAVRPFRANIGRLTNRNEGVRVYDLKRQNFVFNYSTPHAEGLFDPKVVLGFGRTELGVPTPFGSAGVTSSLSGKVENDFNLSPGNTVTVGVDFYDDEAEYSDPTVTIREAATNVGAYAQARLTPIDRLRLSFGARADRHEFEGVDGSTTDNDGLSGNASAAYDATDWLTLKAGYSRVFGGVALAENFILNENWTYTGGIEAVRSENVNLGFETHYKGFTFGAGIFRSDFDNARNESYGGGAALTADFETEGYNLSVGYNWGPGFARLTYTDTDFEINGEPGDSDLGQYLGTPVGQIFALEVAHSFQSIGLMVGGTLDAALKNDDPEAAGLRPLDSYEAVGLYAQYTPPSMQYLTLRAEANNIFDETYADRATYGQEFGNVVPLYEPGRSFLVKAKLTF</sequence>
<evidence type="ECO:0000256" key="1">
    <source>
        <dbReference type="ARBA" id="ARBA00004571"/>
    </source>
</evidence>
<dbReference type="InterPro" id="IPR036942">
    <property type="entry name" value="Beta-barrel_TonB_sf"/>
</dbReference>
<dbReference type="Proteomes" id="UP000277424">
    <property type="component" value="Unassembled WGS sequence"/>
</dbReference>
<dbReference type="Gene3D" id="3.55.50.30">
    <property type="match status" value="1"/>
</dbReference>
<dbReference type="SMART" id="SM00965">
    <property type="entry name" value="STN"/>
    <property type="match status" value="1"/>
</dbReference>
<dbReference type="Gene3D" id="2.40.170.20">
    <property type="entry name" value="TonB-dependent receptor, beta-barrel domain"/>
    <property type="match status" value="1"/>
</dbReference>
<dbReference type="InterPro" id="IPR037066">
    <property type="entry name" value="Plug_dom_sf"/>
</dbReference>
<evidence type="ECO:0000256" key="4">
    <source>
        <dbReference type="ARBA" id="ARBA00022452"/>
    </source>
</evidence>
<keyword evidence="10 11" id="KW-0998">Cell outer membrane</keyword>
<keyword evidence="7" id="KW-0408">Iron</keyword>
<keyword evidence="15" id="KW-0675">Receptor</keyword>
<gene>
    <name evidence="15" type="ORF">BCL74_0161</name>
</gene>
<evidence type="ECO:0000256" key="13">
    <source>
        <dbReference type="SAM" id="SignalP"/>
    </source>
</evidence>
<dbReference type="GO" id="GO:0009279">
    <property type="term" value="C:cell outer membrane"/>
    <property type="evidence" value="ECO:0007669"/>
    <property type="project" value="UniProtKB-SubCell"/>
</dbReference>
<comment type="similarity">
    <text evidence="2 11 12">Belongs to the TonB-dependent receptor family.</text>
</comment>
<name>A0A420WN12_9PROT</name>
<evidence type="ECO:0000256" key="9">
    <source>
        <dbReference type="ARBA" id="ARBA00023136"/>
    </source>
</evidence>
<dbReference type="SUPFAM" id="SSF56935">
    <property type="entry name" value="Porins"/>
    <property type="match status" value="1"/>
</dbReference>
<evidence type="ECO:0000256" key="11">
    <source>
        <dbReference type="PROSITE-ProRule" id="PRU01360"/>
    </source>
</evidence>